<comment type="caution">
    <text evidence="3">The sequence shown here is derived from an EMBL/GenBank/DDBJ whole genome shotgun (WGS) entry which is preliminary data.</text>
</comment>
<evidence type="ECO:0008006" key="5">
    <source>
        <dbReference type="Google" id="ProtNLM"/>
    </source>
</evidence>
<name>A0ABN3D6A7_9MICO</name>
<reference evidence="3 4" key="1">
    <citation type="journal article" date="2019" name="Int. J. Syst. Evol. Microbiol.">
        <title>The Global Catalogue of Microorganisms (GCM) 10K type strain sequencing project: providing services to taxonomists for standard genome sequencing and annotation.</title>
        <authorList>
            <consortium name="The Broad Institute Genomics Platform"/>
            <consortium name="The Broad Institute Genome Sequencing Center for Infectious Disease"/>
            <person name="Wu L."/>
            <person name="Ma J."/>
        </authorList>
    </citation>
    <scope>NUCLEOTIDE SEQUENCE [LARGE SCALE GENOMIC DNA]</scope>
    <source>
        <strain evidence="3 4">JCM 16117</strain>
    </source>
</reference>
<keyword evidence="4" id="KW-1185">Reference proteome</keyword>
<evidence type="ECO:0000313" key="3">
    <source>
        <dbReference type="EMBL" id="GAA2221766.1"/>
    </source>
</evidence>
<feature type="transmembrane region" description="Helical" evidence="2">
    <location>
        <begin position="58"/>
        <end position="79"/>
    </location>
</feature>
<evidence type="ECO:0000256" key="2">
    <source>
        <dbReference type="SAM" id="Phobius"/>
    </source>
</evidence>
<evidence type="ECO:0000313" key="4">
    <source>
        <dbReference type="Proteomes" id="UP001500929"/>
    </source>
</evidence>
<feature type="transmembrane region" description="Helical" evidence="2">
    <location>
        <begin position="141"/>
        <end position="164"/>
    </location>
</feature>
<organism evidence="3 4">
    <name type="scientific">Herbiconiux moechotypicola</name>
    <dbReference type="NCBI Taxonomy" id="637393"/>
    <lineage>
        <taxon>Bacteria</taxon>
        <taxon>Bacillati</taxon>
        <taxon>Actinomycetota</taxon>
        <taxon>Actinomycetes</taxon>
        <taxon>Micrococcales</taxon>
        <taxon>Microbacteriaceae</taxon>
        <taxon>Herbiconiux</taxon>
    </lineage>
</organism>
<dbReference type="EMBL" id="BAAAQY010000001">
    <property type="protein sequence ID" value="GAA2221766.1"/>
    <property type="molecule type" value="Genomic_DNA"/>
</dbReference>
<keyword evidence="2" id="KW-1133">Transmembrane helix</keyword>
<feature type="region of interest" description="Disordered" evidence="1">
    <location>
        <begin position="181"/>
        <end position="238"/>
    </location>
</feature>
<keyword evidence="2" id="KW-0812">Transmembrane</keyword>
<feature type="transmembrane region" description="Helical" evidence="2">
    <location>
        <begin position="86"/>
        <end position="108"/>
    </location>
</feature>
<accession>A0ABN3D6A7</accession>
<evidence type="ECO:0000256" key="1">
    <source>
        <dbReference type="SAM" id="MobiDB-lite"/>
    </source>
</evidence>
<gene>
    <name evidence="3" type="ORF">GCM10009851_00320</name>
</gene>
<keyword evidence="2" id="KW-0472">Membrane</keyword>
<feature type="compositionally biased region" description="Basic and acidic residues" evidence="1">
    <location>
        <begin position="217"/>
        <end position="238"/>
    </location>
</feature>
<proteinExistence type="predicted"/>
<dbReference type="RefSeq" id="WP_259478013.1">
    <property type="nucleotide sequence ID" value="NZ_BAAAQY010000001.1"/>
</dbReference>
<dbReference type="Pfam" id="PF09534">
    <property type="entry name" value="Trp_oprn_chp"/>
    <property type="match status" value="1"/>
</dbReference>
<dbReference type="InterPro" id="IPR019051">
    <property type="entry name" value="Trp_biosyn_TM_oprn/chp"/>
</dbReference>
<sequence>MSRPAAPVSSGRRIKLFSILGVLLLSALTFLAWSQSWGSLVLVAGSSGETTLDVPGSVAAPALSALGLAGLALAGALAIAGPVVRLVLGALEVLLGVSVLWSALGALLDPVGAGASVVTTSTGVAGEESIRGLVTVGAESAWPLVAVVLGAGMIVAGVVVIVTVRRWPASGRKYQAVRFESADGRQSADPSELFDDETEGTGADAESVQRAAPVDAAARRDAAVDDWDELTRGSDPTR</sequence>
<dbReference type="Proteomes" id="UP001500929">
    <property type="component" value="Unassembled WGS sequence"/>
</dbReference>
<protein>
    <recommendedName>
        <fullName evidence="5">Trp biosynthesis-associated membrane protein</fullName>
    </recommendedName>
</protein>